<keyword evidence="1" id="KW-0472">Membrane</keyword>
<sequence>MSDSENSSSPVYDINTWPNSAAAVILFLSSCIGIFFNFSIIYNFITEKNQKTAFNLICVFRSFNNIYILSIVMLGVFFPESILGFSIYPPLVESIIITSGVNLMVYNEFQSIYIAVNRLFAILFPVKYNFIFGFKLTFFLHILYYLDRIRNLTMEHFDRYRESNYMLFSTEHLAYGGNIVAPDGMFIWALGLVIFPFLINIITFIRFYHLKKKTSQESEHWKKAKQNMIQFLQTVFQDSLFSISVISSMKLNTLVDHRFWTFLTQTFAWQVIHVLDGFIMKMFKNNKKVLKSTKINKICPIGTAGRGVDTSTVAAARVIIS</sequence>
<dbReference type="SUPFAM" id="SSF81321">
    <property type="entry name" value="Family A G protein-coupled receptor-like"/>
    <property type="match status" value="1"/>
</dbReference>
<dbReference type="Proteomes" id="UP000095282">
    <property type="component" value="Unplaced"/>
</dbReference>
<dbReference type="WBParaSite" id="Csp11.Scaffold629.g15833.t1">
    <property type="protein sequence ID" value="Csp11.Scaffold629.g15833.t1"/>
    <property type="gene ID" value="Csp11.Scaffold629.g15833"/>
</dbReference>
<dbReference type="Pfam" id="PF10328">
    <property type="entry name" value="7TM_GPCR_Srx"/>
    <property type="match status" value="1"/>
</dbReference>
<keyword evidence="3" id="KW-1185">Reference proteome</keyword>
<protein>
    <submittedName>
        <fullName evidence="4">7TM_GPCR_Srx domain-containing protein</fullName>
    </submittedName>
</protein>
<dbReference type="InterPro" id="IPR019430">
    <property type="entry name" value="7TM_GPCR_serpentine_rcpt_Srx"/>
</dbReference>
<dbReference type="PANTHER" id="PTHR23013:SF14">
    <property type="entry name" value="7TM GPCR SERPENTINE RECEPTOR CLASS X (SRX) DOMAIN-CONTAINING PROTEIN"/>
    <property type="match status" value="1"/>
</dbReference>
<dbReference type="PANTHER" id="PTHR23013">
    <property type="entry name" value="SERPENTINE RECEPTOR"/>
    <property type="match status" value="1"/>
</dbReference>
<evidence type="ECO:0000313" key="4">
    <source>
        <dbReference type="WBParaSite" id="Csp11.Scaffold629.g15833.t1"/>
    </source>
</evidence>
<feature type="transmembrane region" description="Helical" evidence="1">
    <location>
        <begin position="185"/>
        <end position="208"/>
    </location>
</feature>
<feature type="transmembrane region" description="Helical" evidence="1">
    <location>
        <begin position="20"/>
        <end position="45"/>
    </location>
</feature>
<accession>A0A1I7U863</accession>
<evidence type="ECO:0000313" key="3">
    <source>
        <dbReference type="Proteomes" id="UP000095282"/>
    </source>
</evidence>
<evidence type="ECO:0000259" key="2">
    <source>
        <dbReference type="Pfam" id="PF10328"/>
    </source>
</evidence>
<reference evidence="4" key="1">
    <citation type="submission" date="2016-11" db="UniProtKB">
        <authorList>
            <consortium name="WormBaseParasite"/>
        </authorList>
    </citation>
    <scope>IDENTIFICATION</scope>
</reference>
<proteinExistence type="predicted"/>
<feature type="transmembrane region" description="Helical" evidence="1">
    <location>
        <begin position="128"/>
        <end position="146"/>
    </location>
</feature>
<dbReference type="Gene3D" id="1.20.1070.10">
    <property type="entry name" value="Rhodopsin 7-helix transmembrane proteins"/>
    <property type="match status" value="1"/>
</dbReference>
<keyword evidence="1" id="KW-0812">Transmembrane</keyword>
<dbReference type="eggNOG" id="ENOG502TGBK">
    <property type="taxonomic scope" value="Eukaryota"/>
</dbReference>
<name>A0A1I7U863_9PELO</name>
<evidence type="ECO:0000256" key="1">
    <source>
        <dbReference type="SAM" id="Phobius"/>
    </source>
</evidence>
<dbReference type="AlphaFoldDB" id="A0A1I7U863"/>
<feature type="transmembrane region" description="Helical" evidence="1">
    <location>
        <begin position="66"/>
        <end position="88"/>
    </location>
</feature>
<feature type="domain" description="7TM GPCR serpentine receptor class x (Srx)" evidence="2">
    <location>
        <begin position="27"/>
        <end position="283"/>
    </location>
</feature>
<feature type="transmembrane region" description="Helical" evidence="1">
    <location>
        <begin position="94"/>
        <end position="116"/>
    </location>
</feature>
<keyword evidence="1" id="KW-1133">Transmembrane helix</keyword>
<organism evidence="3 4">
    <name type="scientific">Caenorhabditis tropicalis</name>
    <dbReference type="NCBI Taxonomy" id="1561998"/>
    <lineage>
        <taxon>Eukaryota</taxon>
        <taxon>Metazoa</taxon>
        <taxon>Ecdysozoa</taxon>
        <taxon>Nematoda</taxon>
        <taxon>Chromadorea</taxon>
        <taxon>Rhabditida</taxon>
        <taxon>Rhabditina</taxon>
        <taxon>Rhabditomorpha</taxon>
        <taxon>Rhabditoidea</taxon>
        <taxon>Rhabditidae</taxon>
        <taxon>Peloderinae</taxon>
        <taxon>Caenorhabditis</taxon>
    </lineage>
</organism>